<evidence type="ECO:0000313" key="3">
    <source>
        <dbReference type="Proteomes" id="UP000784294"/>
    </source>
</evidence>
<gene>
    <name evidence="2" type="ORF">PXEA_LOCUS15885</name>
</gene>
<name>A0A3S5AKK0_9PLAT</name>
<organism evidence="2 3">
    <name type="scientific">Protopolystoma xenopodis</name>
    <dbReference type="NCBI Taxonomy" id="117903"/>
    <lineage>
        <taxon>Eukaryota</taxon>
        <taxon>Metazoa</taxon>
        <taxon>Spiralia</taxon>
        <taxon>Lophotrochozoa</taxon>
        <taxon>Platyhelminthes</taxon>
        <taxon>Monogenea</taxon>
        <taxon>Polyopisthocotylea</taxon>
        <taxon>Polystomatidea</taxon>
        <taxon>Polystomatidae</taxon>
        <taxon>Protopolystoma</taxon>
    </lineage>
</organism>
<keyword evidence="3" id="KW-1185">Reference proteome</keyword>
<proteinExistence type="predicted"/>
<dbReference type="EMBL" id="CAAALY010056470">
    <property type="protein sequence ID" value="VEL22445.1"/>
    <property type="molecule type" value="Genomic_DNA"/>
</dbReference>
<evidence type="ECO:0000256" key="1">
    <source>
        <dbReference type="SAM" id="MobiDB-lite"/>
    </source>
</evidence>
<reference evidence="2" key="1">
    <citation type="submission" date="2018-11" db="EMBL/GenBank/DDBJ databases">
        <authorList>
            <consortium name="Pathogen Informatics"/>
        </authorList>
    </citation>
    <scope>NUCLEOTIDE SEQUENCE</scope>
</reference>
<sequence length="104" mass="11257">MNHQLVSFYQMLSVALPHLSRRHLPAFASAVAVLETGLPVLPSPSRRIRPTVFKSSATSGDVTRNSSGSARSYRPPTPESGLVLESTSDEALWPTLLKIRVTTG</sequence>
<accession>A0A3S5AKK0</accession>
<comment type="caution">
    <text evidence="2">The sequence shown here is derived from an EMBL/GenBank/DDBJ whole genome shotgun (WGS) entry which is preliminary data.</text>
</comment>
<dbReference type="AlphaFoldDB" id="A0A3S5AKK0"/>
<dbReference type="Proteomes" id="UP000784294">
    <property type="component" value="Unassembled WGS sequence"/>
</dbReference>
<feature type="region of interest" description="Disordered" evidence="1">
    <location>
        <begin position="52"/>
        <end position="81"/>
    </location>
</feature>
<protein>
    <submittedName>
        <fullName evidence="2">Uncharacterized protein</fullName>
    </submittedName>
</protein>
<evidence type="ECO:0000313" key="2">
    <source>
        <dbReference type="EMBL" id="VEL22445.1"/>
    </source>
</evidence>
<feature type="compositionally biased region" description="Polar residues" evidence="1">
    <location>
        <begin position="53"/>
        <end position="70"/>
    </location>
</feature>